<gene>
    <name evidence="1" type="ORF">GL267_008380</name>
</gene>
<name>A0ACD5H360_9PROT</name>
<evidence type="ECO:0000313" key="1">
    <source>
        <dbReference type="EMBL" id="XRI67780.1"/>
    </source>
</evidence>
<organism evidence="1 2">
    <name type="scientific">Acidithiobacillus ferrianus</name>
    <dbReference type="NCBI Taxonomy" id="2678518"/>
    <lineage>
        <taxon>Bacteria</taxon>
        <taxon>Pseudomonadati</taxon>
        <taxon>Pseudomonadota</taxon>
        <taxon>Acidithiobacillia</taxon>
        <taxon>Acidithiobacillales</taxon>
        <taxon>Acidithiobacillaceae</taxon>
        <taxon>Acidithiobacillus</taxon>
    </lineage>
</organism>
<evidence type="ECO:0000313" key="2">
    <source>
        <dbReference type="Proteomes" id="UP000470022"/>
    </source>
</evidence>
<reference evidence="1" key="1">
    <citation type="submission" date="2023-06" db="EMBL/GenBank/DDBJ databases">
        <title>Complete and circular genome of Acidithiobacillus ferrianus DSM 107098.</title>
        <authorList>
            <person name="Norris P.R."/>
            <person name="Falagan C."/>
            <person name="Moya-Beltran A."/>
            <person name="Castro M."/>
            <person name="Quatrini R."/>
            <person name="Johnson D.B."/>
        </authorList>
    </citation>
    <scope>NUCLEOTIDE SEQUENCE</scope>
    <source>
        <strain evidence="1">MG</strain>
    </source>
</reference>
<sequence>MRAGLAGNITLDTEFVSNNAGWLAVIMKFSVVLHTDDGVRYGVTVPGLPGCFSAGDTLDEALDSVRDEAIDLHLEGMAEEGVPLPEPRLLAEYQSDPAYAGGVWAVVEVDASRVEGKTEKVNITLPRNLIRRIDEAARTRGSSRSGFLAEAARQ</sequence>
<dbReference type="EMBL" id="CP127523">
    <property type="protein sequence ID" value="XRI67780.1"/>
    <property type="molecule type" value="Genomic_DNA"/>
</dbReference>
<dbReference type="Proteomes" id="UP000470022">
    <property type="component" value="Chromosome"/>
</dbReference>
<protein>
    <submittedName>
        <fullName evidence="1">Type II toxin-antitoxin system HicB family antitoxin</fullName>
    </submittedName>
</protein>
<keyword evidence="2" id="KW-1185">Reference proteome</keyword>
<proteinExistence type="predicted"/>
<accession>A0ACD5H360</accession>